<dbReference type="Proteomes" id="UP000824263">
    <property type="component" value="Unassembled WGS sequence"/>
</dbReference>
<feature type="transmembrane region" description="Helical" evidence="1">
    <location>
        <begin position="100"/>
        <end position="120"/>
    </location>
</feature>
<comment type="caution">
    <text evidence="3">The sequence shown here is derived from an EMBL/GenBank/DDBJ whole genome shotgun (WGS) entry which is preliminary data.</text>
</comment>
<evidence type="ECO:0000313" key="3">
    <source>
        <dbReference type="EMBL" id="HIW84155.1"/>
    </source>
</evidence>
<reference evidence="3" key="1">
    <citation type="journal article" date="2021" name="PeerJ">
        <title>Extensive microbial diversity within the chicken gut microbiome revealed by metagenomics and culture.</title>
        <authorList>
            <person name="Gilroy R."/>
            <person name="Ravi A."/>
            <person name="Getino M."/>
            <person name="Pursley I."/>
            <person name="Horton D.L."/>
            <person name="Alikhan N.F."/>
            <person name="Baker D."/>
            <person name="Gharbi K."/>
            <person name="Hall N."/>
            <person name="Watson M."/>
            <person name="Adriaenssens E.M."/>
            <person name="Foster-Nyarko E."/>
            <person name="Jarju S."/>
            <person name="Secka A."/>
            <person name="Antonio M."/>
            <person name="Oren A."/>
            <person name="Chaudhuri R.R."/>
            <person name="La Ragione R."/>
            <person name="Hildebrand F."/>
            <person name="Pallen M.J."/>
        </authorList>
    </citation>
    <scope>NUCLEOTIDE SEQUENCE</scope>
    <source>
        <strain evidence="3">ChiSxjej1B13-11762</strain>
    </source>
</reference>
<dbReference type="InterPro" id="IPR006976">
    <property type="entry name" value="VanZ-like"/>
</dbReference>
<keyword evidence="1" id="KW-1133">Transmembrane helix</keyword>
<reference evidence="3" key="2">
    <citation type="submission" date="2021-04" db="EMBL/GenBank/DDBJ databases">
        <authorList>
            <person name="Gilroy R."/>
        </authorList>
    </citation>
    <scope>NUCLEOTIDE SEQUENCE</scope>
    <source>
        <strain evidence="3">ChiSxjej1B13-11762</strain>
    </source>
</reference>
<dbReference type="AlphaFoldDB" id="A0A9D1RB12"/>
<evidence type="ECO:0000259" key="2">
    <source>
        <dbReference type="Pfam" id="PF04892"/>
    </source>
</evidence>
<dbReference type="EMBL" id="DXGF01000136">
    <property type="protein sequence ID" value="HIW84155.1"/>
    <property type="molecule type" value="Genomic_DNA"/>
</dbReference>
<organism evidence="3 4">
    <name type="scientific">Candidatus Dorea gallistercoris</name>
    <dbReference type="NCBI Taxonomy" id="2838542"/>
    <lineage>
        <taxon>Bacteria</taxon>
        <taxon>Bacillati</taxon>
        <taxon>Bacillota</taxon>
        <taxon>Clostridia</taxon>
        <taxon>Lachnospirales</taxon>
        <taxon>Lachnospiraceae</taxon>
        <taxon>Dorea</taxon>
    </lineage>
</organism>
<name>A0A9D1RB12_9FIRM</name>
<feature type="transmembrane region" description="Helical" evidence="1">
    <location>
        <begin position="73"/>
        <end position="93"/>
    </location>
</feature>
<evidence type="ECO:0000256" key="1">
    <source>
        <dbReference type="SAM" id="Phobius"/>
    </source>
</evidence>
<evidence type="ECO:0000313" key="4">
    <source>
        <dbReference type="Proteomes" id="UP000824263"/>
    </source>
</evidence>
<feature type="domain" description="VanZ-like" evidence="2">
    <location>
        <begin position="12"/>
        <end position="149"/>
    </location>
</feature>
<dbReference type="PIRSF" id="PIRSF019083">
    <property type="entry name" value="UCP019083_VanZ"/>
    <property type="match status" value="1"/>
</dbReference>
<gene>
    <name evidence="3" type="ORF">H9873_07530</name>
</gene>
<protein>
    <submittedName>
        <fullName evidence="3">VanZ family protein</fullName>
    </submittedName>
</protein>
<accession>A0A9D1RB12</accession>
<dbReference type="InterPro" id="IPR016747">
    <property type="entry name" value="Phosphotransbutyrylase"/>
</dbReference>
<proteinExistence type="predicted"/>
<dbReference type="NCBIfam" id="NF037970">
    <property type="entry name" value="vanZ_1"/>
    <property type="match status" value="1"/>
</dbReference>
<feature type="transmembrane region" description="Helical" evidence="1">
    <location>
        <begin position="132"/>
        <end position="149"/>
    </location>
</feature>
<dbReference type="Pfam" id="PF04892">
    <property type="entry name" value="VanZ"/>
    <property type="match status" value="1"/>
</dbReference>
<keyword evidence="1" id="KW-0812">Transmembrane</keyword>
<sequence length="159" mass="17932">MPAVMKKRFLTVLVLLWMGLIFWFSAQPSDDSEDMSLEAGKLAGQILIPEYEEWSQARQLAFAKKIDLPVRKLAHGLEYAVLGLFLTAMYRSYGLDGRRWILISFLSAAAYASTDEFHQLFVPGRAGKVTDVLIDSAGALIGVCVVWMIRRMYILRINA</sequence>
<keyword evidence="1" id="KW-0472">Membrane</keyword>